<gene>
    <name evidence="1" type="ORF">TorRG33x02_268560</name>
</gene>
<evidence type="ECO:0000313" key="1">
    <source>
        <dbReference type="EMBL" id="PON66163.1"/>
    </source>
</evidence>
<accession>A0A2P5CYP6</accession>
<keyword evidence="2" id="KW-1185">Reference proteome</keyword>
<organism evidence="1 2">
    <name type="scientific">Trema orientale</name>
    <name type="common">Charcoal tree</name>
    <name type="synonym">Celtis orientalis</name>
    <dbReference type="NCBI Taxonomy" id="63057"/>
    <lineage>
        <taxon>Eukaryota</taxon>
        <taxon>Viridiplantae</taxon>
        <taxon>Streptophyta</taxon>
        <taxon>Embryophyta</taxon>
        <taxon>Tracheophyta</taxon>
        <taxon>Spermatophyta</taxon>
        <taxon>Magnoliopsida</taxon>
        <taxon>eudicotyledons</taxon>
        <taxon>Gunneridae</taxon>
        <taxon>Pentapetalae</taxon>
        <taxon>rosids</taxon>
        <taxon>fabids</taxon>
        <taxon>Rosales</taxon>
        <taxon>Cannabaceae</taxon>
        <taxon>Trema</taxon>
    </lineage>
</organism>
<proteinExistence type="predicted"/>
<name>A0A2P5CYP6_TREOI</name>
<evidence type="ECO:0000313" key="2">
    <source>
        <dbReference type="Proteomes" id="UP000237000"/>
    </source>
</evidence>
<reference evidence="2" key="1">
    <citation type="submission" date="2016-06" db="EMBL/GenBank/DDBJ databases">
        <title>Parallel loss of symbiosis genes in relatives of nitrogen-fixing non-legume Parasponia.</title>
        <authorList>
            <person name="Van Velzen R."/>
            <person name="Holmer R."/>
            <person name="Bu F."/>
            <person name="Rutten L."/>
            <person name="Van Zeijl A."/>
            <person name="Liu W."/>
            <person name="Santuari L."/>
            <person name="Cao Q."/>
            <person name="Sharma T."/>
            <person name="Shen D."/>
            <person name="Roswanjaya Y."/>
            <person name="Wardhani T."/>
            <person name="Kalhor M.S."/>
            <person name="Jansen J."/>
            <person name="Van den Hoogen J."/>
            <person name="Gungor B."/>
            <person name="Hartog M."/>
            <person name="Hontelez J."/>
            <person name="Verver J."/>
            <person name="Yang W.-C."/>
            <person name="Schijlen E."/>
            <person name="Repin R."/>
            <person name="Schilthuizen M."/>
            <person name="Schranz E."/>
            <person name="Heidstra R."/>
            <person name="Miyata K."/>
            <person name="Fedorova E."/>
            <person name="Kohlen W."/>
            <person name="Bisseling T."/>
            <person name="Smit S."/>
            <person name="Geurts R."/>
        </authorList>
    </citation>
    <scope>NUCLEOTIDE SEQUENCE [LARGE SCALE GENOMIC DNA]</scope>
    <source>
        <strain evidence="2">cv. RG33-2</strain>
    </source>
</reference>
<dbReference type="AlphaFoldDB" id="A0A2P5CYP6"/>
<dbReference type="InParanoid" id="A0A2P5CYP6"/>
<protein>
    <submittedName>
        <fullName evidence="1">Uncharacterized protein</fullName>
    </submittedName>
</protein>
<dbReference type="EMBL" id="JXTC01000314">
    <property type="protein sequence ID" value="PON66163.1"/>
    <property type="molecule type" value="Genomic_DNA"/>
</dbReference>
<comment type="caution">
    <text evidence="1">The sequence shown here is derived from an EMBL/GenBank/DDBJ whole genome shotgun (WGS) entry which is preliminary data.</text>
</comment>
<dbReference type="Proteomes" id="UP000237000">
    <property type="component" value="Unassembled WGS sequence"/>
</dbReference>
<sequence length="71" mass="8220">MRFSKKILKTQRVFVSMANMANSTNLDQELPLFRHHKALSLSTHSHLSCSVCEFAKTLSETFWTSFVVLMR</sequence>